<dbReference type="AlphaFoldDB" id="A0A1W6SSG7"/>
<proteinExistence type="predicted"/>
<dbReference type="KEGG" id="nlc:EBAPG3_013715"/>
<feature type="compositionally biased region" description="Basic and acidic residues" evidence="1">
    <location>
        <begin position="78"/>
        <end position="105"/>
    </location>
</feature>
<feature type="compositionally biased region" description="Low complexity" evidence="1">
    <location>
        <begin position="62"/>
        <end position="75"/>
    </location>
</feature>
<keyword evidence="2" id="KW-0732">Signal</keyword>
<reference evidence="3 4" key="1">
    <citation type="journal article" date="2015" name="Int. J. Syst. Evol. Microbiol.">
        <title>Nitrosospira lacus sp. nov., a psychrotolerant, ammonia-oxidizing bacterium from sandy lake sediment.</title>
        <authorList>
            <person name="Urakawa H."/>
            <person name="Garcia J.C."/>
            <person name="Nielsen J.L."/>
            <person name="Le V.Q."/>
            <person name="Kozlowski J.A."/>
            <person name="Stein L.Y."/>
            <person name="Lim C.K."/>
            <person name="Pommerening-Roser A."/>
            <person name="Martens-Habbena W."/>
            <person name="Stahl D.A."/>
            <person name="Klotz M.G."/>
        </authorList>
    </citation>
    <scope>NUCLEOTIDE SEQUENCE [LARGE SCALE GENOMIC DNA]</scope>
    <source>
        <strain evidence="3 4">APG3</strain>
    </source>
</reference>
<protein>
    <recommendedName>
        <fullName evidence="5">EF-hand domain-containing protein</fullName>
    </recommendedName>
</protein>
<sequence length="114" mass="11604">MKFSSMLTAQSLAFASALVLLGPDTIHAQLIGNQPHAGQNGPLGGQPPMGQSGGTLTQPGHPSTGATPGTGLTPGSDPVRDKLNRANREAADLDRDGRISPEEASRMPPGTSLP</sequence>
<dbReference type="EMBL" id="CP021106">
    <property type="protein sequence ID" value="ARO88737.1"/>
    <property type="molecule type" value="Genomic_DNA"/>
</dbReference>
<evidence type="ECO:0000313" key="4">
    <source>
        <dbReference type="Proteomes" id="UP000012179"/>
    </source>
</evidence>
<feature type="region of interest" description="Disordered" evidence="1">
    <location>
        <begin position="31"/>
        <end position="114"/>
    </location>
</feature>
<evidence type="ECO:0000256" key="1">
    <source>
        <dbReference type="SAM" id="MobiDB-lite"/>
    </source>
</evidence>
<dbReference type="Proteomes" id="UP000012179">
    <property type="component" value="Chromosome"/>
</dbReference>
<evidence type="ECO:0008006" key="5">
    <source>
        <dbReference type="Google" id="ProtNLM"/>
    </source>
</evidence>
<feature type="chain" id="PRO_5012664584" description="EF-hand domain-containing protein" evidence="2">
    <location>
        <begin position="29"/>
        <end position="114"/>
    </location>
</feature>
<name>A0A1W6SSG7_9PROT</name>
<organism evidence="3 4">
    <name type="scientific">Nitrosospira lacus</name>
    <dbReference type="NCBI Taxonomy" id="1288494"/>
    <lineage>
        <taxon>Bacteria</taxon>
        <taxon>Pseudomonadati</taxon>
        <taxon>Pseudomonadota</taxon>
        <taxon>Betaproteobacteria</taxon>
        <taxon>Nitrosomonadales</taxon>
        <taxon>Nitrosomonadaceae</taxon>
        <taxon>Nitrosospira</taxon>
    </lineage>
</organism>
<accession>A0A1W6SSG7</accession>
<evidence type="ECO:0000313" key="3">
    <source>
        <dbReference type="EMBL" id="ARO88737.1"/>
    </source>
</evidence>
<gene>
    <name evidence="3" type="ORF">EBAPG3_013715</name>
</gene>
<feature type="signal peptide" evidence="2">
    <location>
        <begin position="1"/>
        <end position="28"/>
    </location>
</feature>
<dbReference type="RefSeq" id="WP_085922066.1">
    <property type="nucleotide sequence ID" value="NZ_CP021106.3"/>
</dbReference>
<dbReference type="OrthoDB" id="8566297at2"/>
<evidence type="ECO:0000256" key="2">
    <source>
        <dbReference type="SAM" id="SignalP"/>
    </source>
</evidence>
<keyword evidence="4" id="KW-1185">Reference proteome</keyword>